<organism evidence="5 6">
    <name type="scientific">Laodelphax striatellus</name>
    <name type="common">Small brown planthopper</name>
    <name type="synonym">Delphax striatella</name>
    <dbReference type="NCBI Taxonomy" id="195883"/>
    <lineage>
        <taxon>Eukaryota</taxon>
        <taxon>Metazoa</taxon>
        <taxon>Ecdysozoa</taxon>
        <taxon>Arthropoda</taxon>
        <taxon>Hexapoda</taxon>
        <taxon>Insecta</taxon>
        <taxon>Pterygota</taxon>
        <taxon>Neoptera</taxon>
        <taxon>Paraneoptera</taxon>
        <taxon>Hemiptera</taxon>
        <taxon>Auchenorrhyncha</taxon>
        <taxon>Fulgoroidea</taxon>
        <taxon>Delphacidae</taxon>
        <taxon>Criomorphinae</taxon>
        <taxon>Laodelphax</taxon>
    </lineage>
</organism>
<evidence type="ECO:0000256" key="4">
    <source>
        <dbReference type="HAMAP-Rule" id="MF_03044"/>
    </source>
</evidence>
<feature type="binding site" evidence="4">
    <location>
        <position position="188"/>
    </location>
    <ligand>
        <name>S-adenosyl-L-methionine</name>
        <dbReference type="ChEBI" id="CHEBI:59789"/>
    </ligand>
</feature>
<keyword evidence="3 4" id="KW-0949">S-adenosyl-L-methionine</keyword>
<keyword evidence="6" id="KW-1185">Reference proteome</keyword>
<dbReference type="Proteomes" id="UP000291343">
    <property type="component" value="Unassembled WGS sequence"/>
</dbReference>
<dbReference type="InterPro" id="IPR021867">
    <property type="entry name" value="Bmt2/SAMTOR"/>
</dbReference>
<gene>
    <name evidence="5" type="ORF">LSTR_LSTR015588</name>
</gene>
<proteinExistence type="inferred from homology"/>
<dbReference type="PANTHER" id="PTHR21008">
    <property type="entry name" value="S-ADENOSYLMETHIONINE SENSOR UPSTREAM OF MTORC1-RELATED"/>
    <property type="match status" value="1"/>
</dbReference>
<dbReference type="EC" id="2.1.1.-" evidence="4"/>
<dbReference type="Pfam" id="PF11968">
    <property type="entry name" value="Bmt2"/>
    <property type="match status" value="1"/>
</dbReference>
<comment type="similarity">
    <text evidence="4">Belongs to the BMT2 family.</text>
</comment>
<dbReference type="GO" id="GO:0032259">
    <property type="term" value="P:methylation"/>
    <property type="evidence" value="ECO:0007669"/>
    <property type="project" value="UniProtKB-KW"/>
</dbReference>
<comment type="function">
    <text evidence="4">S-adenosyl-L-methionine-binding protein that acts as an inhibitor of mTORC1 signaling. Acts as a sensor of S-adenosyl-L-methionine to signal methionine sufficiency to mTORC1. Probably also acts as a S-adenosyl-L-methionine-dependent methyltransferase.</text>
</comment>
<dbReference type="OrthoDB" id="5954793at2759"/>
<dbReference type="SMR" id="A0A482XEC4"/>
<name>A0A482XEC4_LAOST</name>
<dbReference type="GO" id="GO:1904262">
    <property type="term" value="P:negative regulation of TORC1 signaling"/>
    <property type="evidence" value="ECO:0007669"/>
    <property type="project" value="TreeGrafter"/>
</dbReference>
<feature type="binding site" evidence="4">
    <location>
        <position position="207"/>
    </location>
    <ligand>
        <name>S-adenosyl-L-methionine</name>
        <dbReference type="ChEBI" id="CHEBI:59789"/>
    </ligand>
</feature>
<dbReference type="HAMAP" id="MF_03044">
    <property type="entry name" value="BMT2"/>
    <property type="match status" value="1"/>
</dbReference>
<dbReference type="GO" id="GO:0008168">
    <property type="term" value="F:methyltransferase activity"/>
    <property type="evidence" value="ECO:0007669"/>
    <property type="project" value="UniProtKB-UniRule"/>
</dbReference>
<evidence type="ECO:0000256" key="3">
    <source>
        <dbReference type="ARBA" id="ARBA00022691"/>
    </source>
</evidence>
<evidence type="ECO:0000313" key="6">
    <source>
        <dbReference type="Proteomes" id="UP000291343"/>
    </source>
</evidence>
<reference evidence="5 6" key="1">
    <citation type="journal article" date="2017" name="Gigascience">
        <title>Genome sequence of the small brown planthopper, Laodelphax striatellus.</title>
        <authorList>
            <person name="Zhu J."/>
            <person name="Jiang F."/>
            <person name="Wang X."/>
            <person name="Yang P."/>
            <person name="Bao Y."/>
            <person name="Zhao W."/>
            <person name="Wang W."/>
            <person name="Lu H."/>
            <person name="Wang Q."/>
            <person name="Cui N."/>
            <person name="Li J."/>
            <person name="Chen X."/>
            <person name="Luo L."/>
            <person name="Yu J."/>
            <person name="Kang L."/>
            <person name="Cui F."/>
        </authorList>
    </citation>
    <scope>NUCLEOTIDE SEQUENCE [LARGE SCALE GENOMIC DNA]</scope>
    <source>
        <strain evidence="5">Lst14</strain>
    </source>
</reference>
<dbReference type="InParanoid" id="A0A482XEC4"/>
<protein>
    <recommendedName>
        <fullName evidence="4">S-adenosylmethionine sensor upstream of mTORC1</fullName>
    </recommendedName>
    <alternativeName>
        <fullName evidence="4">Probable methyltransferase BMT2 homolog</fullName>
        <ecNumber evidence="4">2.1.1.-</ecNumber>
    </alternativeName>
</protein>
<evidence type="ECO:0000256" key="1">
    <source>
        <dbReference type="ARBA" id="ARBA00022603"/>
    </source>
</evidence>
<dbReference type="SUPFAM" id="SSF53335">
    <property type="entry name" value="S-adenosyl-L-methionine-dependent methyltransferases"/>
    <property type="match status" value="1"/>
</dbReference>
<dbReference type="FunCoup" id="A0A482XEC4">
    <property type="interactions" value="850"/>
</dbReference>
<dbReference type="STRING" id="195883.A0A482XEC4"/>
<dbReference type="InterPro" id="IPR029063">
    <property type="entry name" value="SAM-dependent_MTases_sf"/>
</dbReference>
<keyword evidence="1 4" id="KW-0489">Methyltransferase</keyword>
<evidence type="ECO:0000313" key="5">
    <source>
        <dbReference type="EMBL" id="RZF44037.1"/>
    </source>
</evidence>
<dbReference type="AlphaFoldDB" id="A0A482XEC4"/>
<evidence type="ECO:0000256" key="2">
    <source>
        <dbReference type="ARBA" id="ARBA00022679"/>
    </source>
</evidence>
<sequence>MASQEHKDLANTIKGTHVKLRKAARVIGGEEAWTMHVKNRNELKEYATAMHKLATEHWDKSDKNVSRIQWVVEVCREYFKNGGHQSAIRKEENLQRVFFNKELEASEVDDGDLVDSNKELEASKVNDSNLHGVDSNKTLEASEVNYGDSRRVDFSRKLEARKVNNGDLQKVDSNNGLESDEVCLLDVGSCYNPFKNFDIFDKLTAIDLVPATNDVLQCDFLNLEIVSDSSLVPTISPCKTLPGGYFNVVVFSLLLEYLPCKKQRWVCCLKAYKLLKQNGLLIIITPDSKHASANSKLIKSWRLALASIGFMLLKCEKQQHLNCLAYRKCFNPKVAAHWLSLQKSGNMVPEDMICIPQDFNDYEDEEEDSERVVLDRDSIVDDFSELPSSDYEI</sequence>
<dbReference type="EMBL" id="QKKF02011732">
    <property type="protein sequence ID" value="RZF44037.1"/>
    <property type="molecule type" value="Genomic_DNA"/>
</dbReference>
<comment type="caution">
    <text evidence="5">The sequence shown here is derived from an EMBL/GenBank/DDBJ whole genome shotgun (WGS) entry which is preliminary data.</text>
</comment>
<dbReference type="PANTHER" id="PTHR21008:SF0">
    <property type="entry name" value="S-ADENOSYLMETHIONINE SENSOR UPSTREAM OF MTORC1"/>
    <property type="match status" value="1"/>
</dbReference>
<keyword evidence="2 4" id="KW-0808">Transferase</keyword>
<dbReference type="Gene3D" id="3.40.50.150">
    <property type="entry name" value="Vaccinia Virus protein VP39"/>
    <property type="match status" value="1"/>
</dbReference>
<accession>A0A482XEC4</accession>